<organism evidence="2 3">
    <name type="scientific">Oceanibaculum indicum</name>
    <dbReference type="NCBI Taxonomy" id="526216"/>
    <lineage>
        <taxon>Bacteria</taxon>
        <taxon>Pseudomonadati</taxon>
        <taxon>Pseudomonadota</taxon>
        <taxon>Alphaproteobacteria</taxon>
        <taxon>Rhodospirillales</taxon>
        <taxon>Oceanibaculaceae</taxon>
        <taxon>Oceanibaculum</taxon>
    </lineage>
</organism>
<protein>
    <submittedName>
        <fullName evidence="2">Putative ribosomally synthesized peptide with nif11-like leader</fullName>
    </submittedName>
</protein>
<dbReference type="RefSeq" id="WP_121217152.1">
    <property type="nucleotide sequence ID" value="NZ_RBIG01000001.1"/>
</dbReference>
<dbReference type="Pfam" id="PF07862">
    <property type="entry name" value="Nif11"/>
    <property type="match status" value="1"/>
</dbReference>
<evidence type="ECO:0000259" key="1">
    <source>
        <dbReference type="Pfam" id="PF07862"/>
    </source>
</evidence>
<comment type="caution">
    <text evidence="2">The sequence shown here is derived from an EMBL/GenBank/DDBJ whole genome shotgun (WGS) entry which is preliminary data.</text>
</comment>
<feature type="domain" description="Nif11" evidence="1">
    <location>
        <begin position="1"/>
        <end position="48"/>
    </location>
</feature>
<name>A0A420WNL4_9PROT</name>
<proteinExistence type="predicted"/>
<reference evidence="2 3" key="1">
    <citation type="submission" date="2018-10" db="EMBL/GenBank/DDBJ databases">
        <title>Comparative analysis of microorganisms from saline springs in Andes Mountain Range, Colombia.</title>
        <authorList>
            <person name="Rubin E."/>
        </authorList>
    </citation>
    <scope>NUCLEOTIDE SEQUENCE [LARGE SCALE GENOMIC DNA]</scope>
    <source>
        <strain evidence="2 3">USBA 36</strain>
    </source>
</reference>
<dbReference type="EMBL" id="RBIG01000001">
    <property type="protein sequence ID" value="RKQ72628.1"/>
    <property type="molecule type" value="Genomic_DNA"/>
</dbReference>
<accession>A0A420WNL4</accession>
<evidence type="ECO:0000313" key="3">
    <source>
        <dbReference type="Proteomes" id="UP000277424"/>
    </source>
</evidence>
<sequence>MSKAEMERFLGDLANDADLADAVRSAVRQPADLAAFATQHGYAVEGADIEQVVHAASAEGGALSDEQLEAVAGGTAGRTAFEIIQRYLLDGDMSGRPA</sequence>
<dbReference type="InterPro" id="IPR012903">
    <property type="entry name" value="Nif11"/>
</dbReference>
<dbReference type="NCBIfam" id="TIGR03798">
    <property type="entry name" value="leader_Nif11"/>
    <property type="match status" value="1"/>
</dbReference>
<dbReference type="InterPro" id="IPR022516">
    <property type="entry name" value="CHP03798_Ocin"/>
</dbReference>
<dbReference type="Proteomes" id="UP000277424">
    <property type="component" value="Unassembled WGS sequence"/>
</dbReference>
<dbReference type="AlphaFoldDB" id="A0A420WNL4"/>
<evidence type="ECO:0000313" key="2">
    <source>
        <dbReference type="EMBL" id="RKQ72628.1"/>
    </source>
</evidence>
<gene>
    <name evidence="2" type="ORF">BCL74_0396</name>
</gene>